<dbReference type="GO" id="GO:0045892">
    <property type="term" value="P:negative regulation of DNA-templated transcription"/>
    <property type="evidence" value="ECO:0007669"/>
    <property type="project" value="InterPro"/>
</dbReference>
<protein>
    <recommendedName>
        <fullName evidence="2">Negative regulator of flagellin synthesis</fullName>
    </recommendedName>
    <alternativeName>
        <fullName evidence="8">Anti-sigma-28 factor</fullName>
    </alternativeName>
</protein>
<evidence type="ECO:0000313" key="11">
    <source>
        <dbReference type="EMBL" id="AEI37505.1"/>
    </source>
</evidence>
<comment type="function">
    <text evidence="7">Responsible for the coupling of flagellin expression to flagellar assembly by preventing expression of the flagellin genes when a component of the middle class of proteins is defective. It negatively regulates flagellar genes by inhibiting the activity of FliA by directly binding to FliA.</text>
</comment>
<keyword evidence="4" id="KW-1005">Bacterial flagellum biogenesis</keyword>
<dbReference type="InterPro" id="IPR035890">
    <property type="entry name" value="Anti-sigma-28_factor_FlgM_sf"/>
</dbReference>
<evidence type="ECO:0000256" key="3">
    <source>
        <dbReference type="ARBA" id="ARBA00022491"/>
    </source>
</evidence>
<evidence type="ECO:0000256" key="8">
    <source>
        <dbReference type="ARBA" id="ARBA00030117"/>
    </source>
</evidence>
<keyword evidence="3" id="KW-0678">Repressor</keyword>
<dbReference type="RefSeq" id="WP_013933904.1">
    <property type="nucleotide sequence ID" value="NC_015709.1"/>
</dbReference>
<dbReference type="KEGG" id="zmp:Zymop_0603"/>
<evidence type="ECO:0000256" key="5">
    <source>
        <dbReference type="ARBA" id="ARBA00023015"/>
    </source>
</evidence>
<dbReference type="eggNOG" id="ENOG5031C96">
    <property type="taxonomic scope" value="Bacteria"/>
</dbReference>
<dbReference type="SUPFAM" id="SSF101498">
    <property type="entry name" value="Anti-sigma factor FlgM"/>
    <property type="match status" value="1"/>
</dbReference>
<feature type="compositionally biased region" description="Low complexity" evidence="9">
    <location>
        <begin position="34"/>
        <end position="60"/>
    </location>
</feature>
<dbReference type="InterPro" id="IPR007412">
    <property type="entry name" value="FlgM"/>
</dbReference>
<evidence type="ECO:0000256" key="4">
    <source>
        <dbReference type="ARBA" id="ARBA00022795"/>
    </source>
</evidence>
<name>F8ERP7_ZYMMT</name>
<organism evidence="11 12">
    <name type="scientific">Zymomonas mobilis subsp. pomaceae (strain ATCC 29192 / DSM 22645 / JCM 10191 / CCUG 17912 / NBRC 13757 / NCIMB 11200 / NRRL B-4491 / Barker I)</name>
    <dbReference type="NCBI Taxonomy" id="579138"/>
    <lineage>
        <taxon>Bacteria</taxon>
        <taxon>Pseudomonadati</taxon>
        <taxon>Pseudomonadota</taxon>
        <taxon>Alphaproteobacteria</taxon>
        <taxon>Sphingomonadales</taxon>
        <taxon>Zymomonadaceae</taxon>
        <taxon>Zymomonas</taxon>
    </lineage>
</organism>
<evidence type="ECO:0000256" key="6">
    <source>
        <dbReference type="ARBA" id="ARBA00023163"/>
    </source>
</evidence>
<dbReference type="EMBL" id="CP002865">
    <property type="protein sequence ID" value="AEI37505.1"/>
    <property type="molecule type" value="Genomic_DNA"/>
</dbReference>
<keyword evidence="6" id="KW-0804">Transcription</keyword>
<evidence type="ECO:0000256" key="1">
    <source>
        <dbReference type="ARBA" id="ARBA00005322"/>
    </source>
</evidence>
<dbReference type="AlphaFoldDB" id="F8ERP7"/>
<dbReference type="GO" id="GO:0044781">
    <property type="term" value="P:bacterial-type flagellum organization"/>
    <property type="evidence" value="ECO:0007669"/>
    <property type="project" value="UniProtKB-KW"/>
</dbReference>
<feature type="region of interest" description="Disordered" evidence="9">
    <location>
        <begin position="18"/>
        <end position="88"/>
    </location>
</feature>
<dbReference type="Pfam" id="PF04316">
    <property type="entry name" value="FlgM"/>
    <property type="match status" value="1"/>
</dbReference>
<gene>
    <name evidence="11" type="ordered locus">Zymop_0603</name>
</gene>
<keyword evidence="5" id="KW-0805">Transcription regulation</keyword>
<dbReference type="PATRIC" id="fig|579138.3.peg.636"/>
<reference evidence="11 12" key="1">
    <citation type="journal article" date="2011" name="J. Bacteriol.">
        <title>Genome sequence of the ethanol-producing Zymomonas mobilis subsp. pomaceae lectotype strain ATCC 29192.</title>
        <authorList>
            <person name="Kouvelis V.N."/>
            <person name="Davenport K.W."/>
            <person name="Brettin T.S."/>
            <person name="Bruce D."/>
            <person name="Detter C."/>
            <person name="Han C.S."/>
            <person name="Nolan M."/>
            <person name="Tapia R."/>
            <person name="Damoulaki A."/>
            <person name="Kyrpides N.C."/>
            <person name="Typas M.A."/>
            <person name="Pappas K.M."/>
        </authorList>
    </citation>
    <scope>NUCLEOTIDE SEQUENCE [LARGE SCALE GENOMIC DNA]</scope>
    <source>
        <strain evidence="12">ATCC 29192 / DSM 22645 / JCM 10191 / CCUG 17912 / NBRC 13757 / NCIMB 11200 / NRRL B-4491 / Barker I</strain>
    </source>
</reference>
<sequence length="142" mass="13989">MVDSIGNASGALQAVSAVSSIGSSGDTTPLQNNTAAAAADDTTSSSVSKTSDTGVSSVTDTSKKDDVKKGVASSSPVSLSEALAASGPPVNQAKIQAIRALISEGRYPISANMIASKMLQYEVPGTSTSSDSTAVSSDSSNA</sequence>
<evidence type="ECO:0000256" key="9">
    <source>
        <dbReference type="SAM" id="MobiDB-lite"/>
    </source>
</evidence>
<evidence type="ECO:0000256" key="2">
    <source>
        <dbReference type="ARBA" id="ARBA00017823"/>
    </source>
</evidence>
<evidence type="ECO:0000259" key="10">
    <source>
        <dbReference type="Pfam" id="PF04316"/>
    </source>
</evidence>
<evidence type="ECO:0000313" key="12">
    <source>
        <dbReference type="Proteomes" id="UP000000491"/>
    </source>
</evidence>
<proteinExistence type="inferred from homology"/>
<comment type="similarity">
    <text evidence="1">Belongs to the FlgM family.</text>
</comment>
<accession>F8ERP7</accession>
<evidence type="ECO:0000256" key="7">
    <source>
        <dbReference type="ARBA" id="ARBA00024739"/>
    </source>
</evidence>
<feature type="domain" description="Anti-sigma-28 factor FlgM C-terminal" evidence="10">
    <location>
        <begin position="79"/>
        <end position="120"/>
    </location>
</feature>
<dbReference type="HOGENOM" id="CLU_1795764_0_0_5"/>
<dbReference type="InterPro" id="IPR031316">
    <property type="entry name" value="FlgM_C"/>
</dbReference>
<dbReference type="STRING" id="579138.Zymop_0603"/>
<dbReference type="Proteomes" id="UP000000491">
    <property type="component" value="Chromosome"/>
</dbReference>
<dbReference type="NCBIfam" id="TIGR03824">
    <property type="entry name" value="FlgM_jcvi"/>
    <property type="match status" value="1"/>
</dbReference>